<gene>
    <name evidence="2" type="ORF">EXIGLDRAFT_312958</name>
</gene>
<feature type="region of interest" description="Disordered" evidence="1">
    <location>
        <begin position="23"/>
        <end position="49"/>
    </location>
</feature>
<keyword evidence="3" id="KW-1185">Reference proteome</keyword>
<reference evidence="2 3" key="1">
    <citation type="journal article" date="2016" name="Mol. Biol. Evol.">
        <title>Comparative Genomics of Early-Diverging Mushroom-Forming Fungi Provides Insights into the Origins of Lignocellulose Decay Capabilities.</title>
        <authorList>
            <person name="Nagy L.G."/>
            <person name="Riley R."/>
            <person name="Tritt A."/>
            <person name="Adam C."/>
            <person name="Daum C."/>
            <person name="Floudas D."/>
            <person name="Sun H."/>
            <person name="Yadav J.S."/>
            <person name="Pangilinan J."/>
            <person name="Larsson K.H."/>
            <person name="Matsuura K."/>
            <person name="Barry K."/>
            <person name="Labutti K."/>
            <person name="Kuo R."/>
            <person name="Ohm R.A."/>
            <person name="Bhattacharya S.S."/>
            <person name="Shirouzu T."/>
            <person name="Yoshinaga Y."/>
            <person name="Martin F.M."/>
            <person name="Grigoriev I.V."/>
            <person name="Hibbett D.S."/>
        </authorList>
    </citation>
    <scope>NUCLEOTIDE SEQUENCE [LARGE SCALE GENOMIC DNA]</scope>
    <source>
        <strain evidence="2 3">HHB12029</strain>
    </source>
</reference>
<organism evidence="2 3">
    <name type="scientific">Exidia glandulosa HHB12029</name>
    <dbReference type="NCBI Taxonomy" id="1314781"/>
    <lineage>
        <taxon>Eukaryota</taxon>
        <taxon>Fungi</taxon>
        <taxon>Dikarya</taxon>
        <taxon>Basidiomycota</taxon>
        <taxon>Agaricomycotina</taxon>
        <taxon>Agaricomycetes</taxon>
        <taxon>Auriculariales</taxon>
        <taxon>Exidiaceae</taxon>
        <taxon>Exidia</taxon>
    </lineage>
</organism>
<evidence type="ECO:0000313" key="3">
    <source>
        <dbReference type="Proteomes" id="UP000077266"/>
    </source>
</evidence>
<accession>A0A165LT18</accession>
<protein>
    <submittedName>
        <fullName evidence="2">Uncharacterized protein</fullName>
    </submittedName>
</protein>
<dbReference type="AlphaFoldDB" id="A0A165LT18"/>
<proteinExistence type="predicted"/>
<dbReference type="InParanoid" id="A0A165LT18"/>
<dbReference type="EMBL" id="KV425920">
    <property type="protein sequence ID" value="KZV98284.1"/>
    <property type="molecule type" value="Genomic_DNA"/>
</dbReference>
<dbReference type="Proteomes" id="UP000077266">
    <property type="component" value="Unassembled WGS sequence"/>
</dbReference>
<name>A0A165LT18_EXIGL</name>
<feature type="compositionally biased region" description="Basic and acidic residues" evidence="1">
    <location>
        <begin position="29"/>
        <end position="39"/>
    </location>
</feature>
<evidence type="ECO:0000256" key="1">
    <source>
        <dbReference type="SAM" id="MobiDB-lite"/>
    </source>
</evidence>
<sequence length="137" mass="15926">MIGARLIAFRTRRFLDALNAARHTAPRARGRENRGTDRPRRCRRRRAILESSKRYDHRRGEVFQIGGLREQGLRRRDNEESRRRALGRTKDKGRRAVMVGRRVGGSVPMQCILFETHRVLMATTSEQRGERDGRGGF</sequence>
<evidence type="ECO:0000313" key="2">
    <source>
        <dbReference type="EMBL" id="KZV98284.1"/>
    </source>
</evidence>